<evidence type="ECO:0000256" key="2">
    <source>
        <dbReference type="ARBA" id="ARBA00022763"/>
    </source>
</evidence>
<dbReference type="SUPFAM" id="SSF56672">
    <property type="entry name" value="DNA/RNA polymerases"/>
    <property type="match status" value="1"/>
</dbReference>
<keyword evidence="5" id="KW-1185">Reference proteome</keyword>
<dbReference type="EMBL" id="JWJG01000028">
    <property type="protein sequence ID" value="KIF79842.1"/>
    <property type="molecule type" value="Genomic_DNA"/>
</dbReference>
<dbReference type="InterPro" id="IPR001126">
    <property type="entry name" value="UmuC"/>
</dbReference>
<dbReference type="Proteomes" id="UP000031572">
    <property type="component" value="Unassembled WGS sequence"/>
</dbReference>
<dbReference type="InterPro" id="IPR043128">
    <property type="entry name" value="Rev_trsase/Diguanyl_cyclase"/>
</dbReference>
<dbReference type="AlphaFoldDB" id="A0A0C1YH73"/>
<proteinExistence type="inferred from homology"/>
<evidence type="ECO:0000313" key="5">
    <source>
        <dbReference type="Proteomes" id="UP000031572"/>
    </source>
</evidence>
<dbReference type="Gene3D" id="3.30.70.270">
    <property type="match status" value="1"/>
</dbReference>
<comment type="similarity">
    <text evidence="1">Belongs to the DNA polymerase type-Y family.</text>
</comment>
<dbReference type="CDD" id="cd03468">
    <property type="entry name" value="PolY_like"/>
    <property type="match status" value="1"/>
</dbReference>
<dbReference type="Gene3D" id="3.40.1170.60">
    <property type="match status" value="1"/>
</dbReference>
<feature type="domain" description="UmuC" evidence="3">
    <location>
        <begin position="29"/>
        <end position="146"/>
    </location>
</feature>
<dbReference type="Pfam" id="PF00817">
    <property type="entry name" value="IMS"/>
    <property type="match status" value="1"/>
</dbReference>
<sequence>MRAWIAVHLPQLPLEAFLPRWCEPGRHVVVERERVLAMSAPAAAAGVRSGMRRAGVQAICPDAQLHERDTLREQEALGGIALALLQYTPEVALAEESSLLLDVTASLRAFGGRLALCRLVRGTVAALGFTPQLGMGPTAQGAWLLARHRSRMPLQRRAIRIDSMMRRLDLLPCNLLPALRPYHEWLAGIDCRTLGELRRLPRAGLQRRTGKEVLEALDRAYGLAPELCQWVQAPKAFSAGLELPGRIEHAEAVLFATRRLLLQMTGWLVAQQLAISRFVLLLQHERGRSAIAPTPVEIALAAPAWHEEHLTRLLKERLGRIELTAPVIALHLEAAQAQPMLPPTGSLFPDPGGTCADYHRLLELLAARLGSQGVLVPAPRADHRPEICNAWIPAATVSRPTASFLPHAERPFWILDKPVALTVRQHRPFYGSPLKMLKGPERIECGWWDGGLVVRDYFIAQDAASACYWIYRERSGEEICWFLHGLFA</sequence>
<accession>A0A0C1YH73</accession>
<dbReference type="GO" id="GO:0006281">
    <property type="term" value="P:DNA repair"/>
    <property type="evidence" value="ECO:0007669"/>
    <property type="project" value="InterPro"/>
</dbReference>
<dbReference type="PANTHER" id="PTHR35369">
    <property type="entry name" value="BLR3025 PROTEIN-RELATED"/>
    <property type="match status" value="1"/>
</dbReference>
<dbReference type="InterPro" id="IPR043502">
    <property type="entry name" value="DNA/RNA_pol_sf"/>
</dbReference>
<evidence type="ECO:0000313" key="4">
    <source>
        <dbReference type="EMBL" id="KIF79842.1"/>
    </source>
</evidence>
<dbReference type="RefSeq" id="WP_040038753.1">
    <property type="nucleotide sequence ID" value="NZ_JWJG01000028.1"/>
</dbReference>
<dbReference type="InterPro" id="IPR050356">
    <property type="entry name" value="SulA_CellDiv_inhibitor"/>
</dbReference>
<keyword evidence="2" id="KW-0227">DNA damage</keyword>
<comment type="caution">
    <text evidence="4">The sequence shown here is derived from an EMBL/GenBank/DDBJ whole genome shotgun (WGS) entry which is preliminary data.</text>
</comment>
<protein>
    <submittedName>
        <fullName evidence="4">DNA polymerase</fullName>
    </submittedName>
</protein>
<gene>
    <name evidence="4" type="ORF">TSA66_01755</name>
</gene>
<dbReference type="OrthoDB" id="625722at2"/>
<evidence type="ECO:0000256" key="1">
    <source>
        <dbReference type="ARBA" id="ARBA00010945"/>
    </source>
</evidence>
<reference evidence="4 5" key="1">
    <citation type="submission" date="2014-12" db="EMBL/GenBank/DDBJ databases">
        <title>Denitrispirillum autotrophicum gen. nov., sp. nov., Denitrifying, Facultatively Autotrophic Bacteria Isolated from Rice Paddy Soil.</title>
        <authorList>
            <person name="Ishii S."/>
            <person name="Ashida N."/>
            <person name="Ohno H."/>
            <person name="Otsuka S."/>
            <person name="Yokota A."/>
            <person name="Senoo K."/>
        </authorList>
    </citation>
    <scope>NUCLEOTIDE SEQUENCE [LARGE SCALE GENOMIC DNA]</scope>
    <source>
        <strain evidence="4 5">TSA66</strain>
    </source>
</reference>
<evidence type="ECO:0000259" key="3">
    <source>
        <dbReference type="Pfam" id="PF00817"/>
    </source>
</evidence>
<organism evidence="4 5">
    <name type="scientific">Noviherbaspirillum autotrophicum</name>
    <dbReference type="NCBI Taxonomy" id="709839"/>
    <lineage>
        <taxon>Bacteria</taxon>
        <taxon>Pseudomonadati</taxon>
        <taxon>Pseudomonadota</taxon>
        <taxon>Betaproteobacteria</taxon>
        <taxon>Burkholderiales</taxon>
        <taxon>Oxalobacteraceae</taxon>
        <taxon>Noviherbaspirillum</taxon>
    </lineage>
</organism>
<name>A0A0C1YH73_9BURK</name>
<dbReference type="PANTHER" id="PTHR35369:SF2">
    <property type="entry name" value="BLR3025 PROTEIN"/>
    <property type="match status" value="1"/>
</dbReference>
<dbReference type="STRING" id="709839.TSA66_01755"/>